<dbReference type="PANTHER" id="PTHR44145">
    <property type="entry name" value="DNAJ HOMOLOG SUBFAMILY A MEMBER 3, MITOCHONDRIAL"/>
    <property type="match status" value="1"/>
</dbReference>
<protein>
    <recommendedName>
        <fullName evidence="4">J domain-containing protein</fullName>
    </recommendedName>
</protein>
<keyword evidence="3" id="KW-0472">Membrane</keyword>
<dbReference type="AlphaFoldDB" id="A0AAD1USF1"/>
<proteinExistence type="predicted"/>
<dbReference type="InterPro" id="IPR036869">
    <property type="entry name" value="J_dom_sf"/>
</dbReference>
<dbReference type="EMBL" id="CAMPGE010011554">
    <property type="protein sequence ID" value="CAI2370380.1"/>
    <property type="molecule type" value="Genomic_DNA"/>
</dbReference>
<dbReference type="Pfam" id="PF00226">
    <property type="entry name" value="DnaJ"/>
    <property type="match status" value="1"/>
</dbReference>
<evidence type="ECO:0000256" key="3">
    <source>
        <dbReference type="SAM" id="Phobius"/>
    </source>
</evidence>
<dbReference type="SUPFAM" id="SSF46565">
    <property type="entry name" value="Chaperone J-domain"/>
    <property type="match status" value="1"/>
</dbReference>
<dbReference type="PROSITE" id="PS50076">
    <property type="entry name" value="DNAJ_2"/>
    <property type="match status" value="1"/>
</dbReference>
<evidence type="ECO:0000256" key="2">
    <source>
        <dbReference type="SAM" id="Coils"/>
    </source>
</evidence>
<accession>A0AAD1USF1</accession>
<comment type="caution">
    <text evidence="5">The sequence shown here is derived from an EMBL/GenBank/DDBJ whole genome shotgun (WGS) entry which is preliminary data.</text>
</comment>
<evidence type="ECO:0000313" key="6">
    <source>
        <dbReference type="Proteomes" id="UP001295684"/>
    </source>
</evidence>
<dbReference type="Gene3D" id="1.10.287.110">
    <property type="entry name" value="DnaJ domain"/>
    <property type="match status" value="1"/>
</dbReference>
<dbReference type="SMART" id="SM00271">
    <property type="entry name" value="DnaJ"/>
    <property type="match status" value="1"/>
</dbReference>
<reference evidence="5" key="1">
    <citation type="submission" date="2023-07" db="EMBL/GenBank/DDBJ databases">
        <authorList>
            <consortium name="AG Swart"/>
            <person name="Singh M."/>
            <person name="Singh A."/>
            <person name="Seah K."/>
            <person name="Emmerich C."/>
        </authorList>
    </citation>
    <scope>NUCLEOTIDE SEQUENCE</scope>
    <source>
        <strain evidence="5">DP1</strain>
    </source>
</reference>
<keyword evidence="1" id="KW-0143">Chaperone</keyword>
<organism evidence="5 6">
    <name type="scientific">Euplotes crassus</name>
    <dbReference type="NCBI Taxonomy" id="5936"/>
    <lineage>
        <taxon>Eukaryota</taxon>
        <taxon>Sar</taxon>
        <taxon>Alveolata</taxon>
        <taxon>Ciliophora</taxon>
        <taxon>Intramacronucleata</taxon>
        <taxon>Spirotrichea</taxon>
        <taxon>Hypotrichia</taxon>
        <taxon>Euplotida</taxon>
        <taxon>Euplotidae</taxon>
        <taxon>Moneuplotes</taxon>
    </lineage>
</organism>
<evidence type="ECO:0000313" key="5">
    <source>
        <dbReference type="EMBL" id="CAI2370380.1"/>
    </source>
</evidence>
<sequence length="267" mass="32147">MVSNKGIHAISRGFRTTFRTFSTHNQASHKEENDYYKILGVKRDASQEKIRENYLKLAKKYHPDTEGGDGAIFKLISEAHTVLSDKFEKDNYDISIGNFEGGPSIYSDIYQKDYKYKKDTNLTEAEKEFQEQEHIRILERKHKREQKRIQAYMDNFSAKGTELKALKEQWTKEYEQLKEEGRAESTLEDYLDNKMNEEKENEFDYHAHRRRQLKRSQKLNFYSFKFSKFYQLFVIFPLSYMVYLYIYEKNDLERTAREFTAFRHKSK</sequence>
<dbReference type="PANTHER" id="PTHR44145:SF3">
    <property type="entry name" value="DNAJ HOMOLOG SUBFAMILY A MEMBER 3, MITOCHONDRIAL"/>
    <property type="match status" value="1"/>
</dbReference>
<dbReference type="InterPro" id="IPR051938">
    <property type="entry name" value="Apopto_cytoskel_mod"/>
</dbReference>
<gene>
    <name evidence="5" type="ORF">ECRASSUSDP1_LOCUS11692</name>
</gene>
<feature type="coiled-coil region" evidence="2">
    <location>
        <begin position="135"/>
        <end position="180"/>
    </location>
</feature>
<name>A0AAD1USF1_EUPCR</name>
<keyword evidence="3" id="KW-1133">Transmembrane helix</keyword>
<dbReference type="InterPro" id="IPR001623">
    <property type="entry name" value="DnaJ_domain"/>
</dbReference>
<dbReference type="CDD" id="cd06257">
    <property type="entry name" value="DnaJ"/>
    <property type="match status" value="1"/>
</dbReference>
<feature type="transmembrane region" description="Helical" evidence="3">
    <location>
        <begin position="229"/>
        <end position="247"/>
    </location>
</feature>
<keyword evidence="6" id="KW-1185">Reference proteome</keyword>
<evidence type="ECO:0000259" key="4">
    <source>
        <dbReference type="PROSITE" id="PS50076"/>
    </source>
</evidence>
<dbReference type="Proteomes" id="UP001295684">
    <property type="component" value="Unassembled WGS sequence"/>
</dbReference>
<evidence type="ECO:0000256" key="1">
    <source>
        <dbReference type="ARBA" id="ARBA00023186"/>
    </source>
</evidence>
<dbReference type="PRINTS" id="PR00625">
    <property type="entry name" value="JDOMAIN"/>
</dbReference>
<keyword evidence="2" id="KW-0175">Coiled coil</keyword>
<feature type="domain" description="J" evidence="4">
    <location>
        <begin position="34"/>
        <end position="96"/>
    </location>
</feature>
<keyword evidence="3" id="KW-0812">Transmembrane</keyword>